<gene>
    <name evidence="2" type="ORF">F1788_11935</name>
</gene>
<reference evidence="2 3" key="1">
    <citation type="submission" date="2019-09" db="EMBL/GenBank/DDBJ databases">
        <authorList>
            <consortium name="PulseNet: The National Subtyping Network for Foodborne Disease Surveillance"/>
            <person name="Tarr C.L."/>
            <person name="Trees E."/>
            <person name="Katz L.S."/>
            <person name="Carleton-Romer H.A."/>
            <person name="Stroika S."/>
            <person name="Kucerova Z."/>
            <person name="Roache K.F."/>
            <person name="Sabol A.L."/>
            <person name="Besser J."/>
            <person name="Gerner-Smidt P."/>
        </authorList>
    </citation>
    <scope>NUCLEOTIDE SEQUENCE [LARGE SCALE GENOMIC DNA]</scope>
    <source>
        <strain evidence="2 3">PNUSAL005666</strain>
    </source>
</reference>
<evidence type="ECO:0000256" key="1">
    <source>
        <dbReference type="SAM" id="MobiDB-lite"/>
    </source>
</evidence>
<name>A0AAD2MCU3_LISMN</name>
<evidence type="ECO:0000313" key="3">
    <source>
        <dbReference type="Proteomes" id="UP000421738"/>
    </source>
</evidence>
<dbReference type="AlphaFoldDB" id="A0AAD2MCU3"/>
<comment type="caution">
    <text evidence="2">The sequence shown here is derived from an EMBL/GenBank/DDBJ whole genome shotgun (WGS) entry which is preliminary data.</text>
</comment>
<accession>A0AAD2MCU3</accession>
<organism evidence="2 3">
    <name type="scientific">Listeria monocytogenes</name>
    <dbReference type="NCBI Taxonomy" id="1639"/>
    <lineage>
        <taxon>Bacteria</taxon>
        <taxon>Bacillati</taxon>
        <taxon>Bacillota</taxon>
        <taxon>Bacilli</taxon>
        <taxon>Bacillales</taxon>
        <taxon>Listeriaceae</taxon>
        <taxon>Listeria</taxon>
    </lineage>
</organism>
<feature type="region of interest" description="Disordered" evidence="1">
    <location>
        <begin position="111"/>
        <end position="144"/>
    </location>
</feature>
<proteinExistence type="predicted"/>
<sequence>MKIKEALIGDTNEIMSLKQISEFDSSDERLQYLFCTNEGCTARLLFIPKGKNEEHLKTYKLNNHIDNCENFFERKELLERMKYKNDNAISISEEKIKEKIQRYCRELNKEEINTPQKKNKKPKANGVVGENTRKKNGTSHEVTLSKEEGIDTEANATVRRKELNGISLKDVGKVILTHGIVEKIELNEKSANFVLVGKNKKTTVFFPEAFFATASIGIKKYLEILQAYAMKNDVDVILMTEVSLVNNEIVLSVIMEECVRINALEKSGMSLVGFAARITTESTMRGEIYNG</sequence>
<dbReference type="Proteomes" id="UP000421738">
    <property type="component" value="Unassembled WGS sequence"/>
</dbReference>
<protein>
    <submittedName>
        <fullName evidence="2">Uncharacterized protein</fullName>
    </submittedName>
</protein>
<dbReference type="EMBL" id="AAKHCT010000004">
    <property type="protein sequence ID" value="ECR7123421.1"/>
    <property type="molecule type" value="Genomic_DNA"/>
</dbReference>
<evidence type="ECO:0000313" key="2">
    <source>
        <dbReference type="EMBL" id="ECR7123421.1"/>
    </source>
</evidence>